<comment type="caution">
    <text evidence="1">The sequence shown here is derived from an EMBL/GenBank/DDBJ whole genome shotgun (WGS) entry which is preliminary data.</text>
</comment>
<evidence type="ECO:0000313" key="1">
    <source>
        <dbReference type="EMBL" id="KAJ4428916.1"/>
    </source>
</evidence>
<accession>A0ABQ8S4X4</accession>
<keyword evidence="2" id="KW-1185">Reference proteome</keyword>
<proteinExistence type="predicted"/>
<protein>
    <submittedName>
        <fullName evidence="1">Uncharacterized protein</fullName>
    </submittedName>
</protein>
<name>A0ABQ8S4X4_PERAM</name>
<evidence type="ECO:0000313" key="2">
    <source>
        <dbReference type="Proteomes" id="UP001148838"/>
    </source>
</evidence>
<reference evidence="1 2" key="1">
    <citation type="journal article" date="2022" name="Allergy">
        <title>Genome assembly and annotation of Periplaneta americana reveal a comprehensive cockroach allergen profile.</title>
        <authorList>
            <person name="Wang L."/>
            <person name="Xiong Q."/>
            <person name="Saelim N."/>
            <person name="Wang L."/>
            <person name="Nong W."/>
            <person name="Wan A.T."/>
            <person name="Shi M."/>
            <person name="Liu X."/>
            <person name="Cao Q."/>
            <person name="Hui J.H.L."/>
            <person name="Sookrung N."/>
            <person name="Leung T.F."/>
            <person name="Tungtrongchitr A."/>
            <person name="Tsui S.K.W."/>
        </authorList>
    </citation>
    <scope>NUCLEOTIDE SEQUENCE [LARGE SCALE GENOMIC DNA]</scope>
    <source>
        <strain evidence="1">PWHHKU_190912</strain>
    </source>
</reference>
<organism evidence="1 2">
    <name type="scientific">Periplaneta americana</name>
    <name type="common">American cockroach</name>
    <name type="synonym">Blatta americana</name>
    <dbReference type="NCBI Taxonomy" id="6978"/>
    <lineage>
        <taxon>Eukaryota</taxon>
        <taxon>Metazoa</taxon>
        <taxon>Ecdysozoa</taxon>
        <taxon>Arthropoda</taxon>
        <taxon>Hexapoda</taxon>
        <taxon>Insecta</taxon>
        <taxon>Pterygota</taxon>
        <taxon>Neoptera</taxon>
        <taxon>Polyneoptera</taxon>
        <taxon>Dictyoptera</taxon>
        <taxon>Blattodea</taxon>
        <taxon>Blattoidea</taxon>
        <taxon>Blattidae</taxon>
        <taxon>Blattinae</taxon>
        <taxon>Periplaneta</taxon>
    </lineage>
</organism>
<dbReference type="EMBL" id="JAJSOF020000036">
    <property type="protein sequence ID" value="KAJ4428916.1"/>
    <property type="molecule type" value="Genomic_DNA"/>
</dbReference>
<sequence length="106" mass="12313">MSFLFRLYSRISFKLSRDLSSRPLFLIAVFDSHSFRRQRYTPMIRGSCEAVEDHVQEICRGEYCFISNAHDVTSFVPRPGDYSINDQLQINGNRTDTLKTITEKNG</sequence>
<gene>
    <name evidence="1" type="ORF">ANN_25912</name>
</gene>
<dbReference type="Proteomes" id="UP001148838">
    <property type="component" value="Unassembled WGS sequence"/>
</dbReference>